<evidence type="ECO:0000256" key="2">
    <source>
        <dbReference type="SAM" id="Phobius"/>
    </source>
</evidence>
<keyword evidence="2" id="KW-0472">Membrane</keyword>
<keyword evidence="2" id="KW-0812">Transmembrane</keyword>
<feature type="transmembrane region" description="Helical" evidence="2">
    <location>
        <begin position="406"/>
        <end position="429"/>
    </location>
</feature>
<evidence type="ECO:0000313" key="3">
    <source>
        <dbReference type="EMBL" id="KAJ7225423.1"/>
    </source>
</evidence>
<name>A0AAD7E3A2_9AGAR</name>
<protein>
    <submittedName>
        <fullName evidence="3">Uncharacterized protein</fullName>
    </submittedName>
</protein>
<accession>A0AAD7E3A2</accession>
<dbReference type="EMBL" id="JARJCW010000004">
    <property type="protein sequence ID" value="KAJ7225423.1"/>
    <property type="molecule type" value="Genomic_DNA"/>
</dbReference>
<comment type="caution">
    <text evidence="3">The sequence shown here is derived from an EMBL/GenBank/DDBJ whole genome shotgun (WGS) entry which is preliminary data.</text>
</comment>
<feature type="compositionally biased region" description="Polar residues" evidence="1">
    <location>
        <begin position="124"/>
        <end position="137"/>
    </location>
</feature>
<feature type="compositionally biased region" description="Pro residues" evidence="1">
    <location>
        <begin position="37"/>
        <end position="47"/>
    </location>
</feature>
<feature type="region of interest" description="Disordered" evidence="1">
    <location>
        <begin position="369"/>
        <end position="392"/>
    </location>
</feature>
<keyword evidence="2" id="KW-1133">Transmembrane helix</keyword>
<feature type="region of interest" description="Disordered" evidence="1">
    <location>
        <begin position="1"/>
        <end position="91"/>
    </location>
</feature>
<feature type="region of interest" description="Disordered" evidence="1">
    <location>
        <begin position="249"/>
        <end position="278"/>
    </location>
</feature>
<gene>
    <name evidence="3" type="ORF">GGX14DRAFT_420401</name>
</gene>
<keyword evidence="4" id="KW-1185">Reference proteome</keyword>
<evidence type="ECO:0000256" key="1">
    <source>
        <dbReference type="SAM" id="MobiDB-lite"/>
    </source>
</evidence>
<reference evidence="3" key="1">
    <citation type="submission" date="2023-03" db="EMBL/GenBank/DDBJ databases">
        <title>Massive genome expansion in bonnet fungi (Mycena s.s.) driven by repeated elements and novel gene families across ecological guilds.</title>
        <authorList>
            <consortium name="Lawrence Berkeley National Laboratory"/>
            <person name="Harder C.B."/>
            <person name="Miyauchi S."/>
            <person name="Viragh M."/>
            <person name="Kuo A."/>
            <person name="Thoen E."/>
            <person name="Andreopoulos B."/>
            <person name="Lu D."/>
            <person name="Skrede I."/>
            <person name="Drula E."/>
            <person name="Henrissat B."/>
            <person name="Morin E."/>
            <person name="Kohler A."/>
            <person name="Barry K."/>
            <person name="LaButti K."/>
            <person name="Morin E."/>
            <person name="Salamov A."/>
            <person name="Lipzen A."/>
            <person name="Mereny Z."/>
            <person name="Hegedus B."/>
            <person name="Baldrian P."/>
            <person name="Stursova M."/>
            <person name="Weitz H."/>
            <person name="Taylor A."/>
            <person name="Grigoriev I.V."/>
            <person name="Nagy L.G."/>
            <person name="Martin F."/>
            <person name="Kauserud H."/>
        </authorList>
    </citation>
    <scope>NUCLEOTIDE SEQUENCE</scope>
    <source>
        <strain evidence="3">9144</strain>
    </source>
</reference>
<dbReference type="AlphaFoldDB" id="A0AAD7E3A2"/>
<sequence length="950" mass="101366">MSGPSNQPRRYDRRTSLDTQASGGSAISLSAFSHRFPAPPSSVPPSPLLAAFPPTLPLTPRRPPGDRSPASQSGSGSRLRDDSSLRPISPYDWHEGASTIDVDATEGALLSTSFITSLLRENADPTTLQSHRTSLASDFSEMTYPPPRTRSTLRTPPSQRPQGARPPPSSFQPILESAAPASDDDTLYSNHDADAVVRTASISRPLLGTPAAGVASATLRSMKAASNTPSYGLKDGLDMKYTPDTSLPFSPALPSTAGTRQRFLPDETPPEARVSMHSTRSYRSLVPSFISASSRSIRKAFTRRRKPLPPIPKIPHIPVAQEAEFKEKEEATPLSQLLLRSDALRTALDNDQRPHNSFMSRGPGLFSSFDSDVGRTPPQLSQHAPNRSHGPAIPVNKNPWLKKKRIWIIMGLFTIVALGAVGAAIGVSLHNRSAKGSASTCSGNLAGAACDLDATCVCTSPVASRCDGLAQNLVTLTPTMNRLFGTNFSANDVFLWIWTTQGTITAKNCAAQAVLVDVGEASALTNFPNRTQWAQSALLWDLQSLNTSGLQDFVVNAPWSLLTVDGPVHESNSSLFTAVTSGYQFDFASQILSVPSLSFLEDGAPTSSQAAEVSSTASLDRMYSFAAAASAQYQGLLQSYWVTNLQRTLDKLPLFMASLRSAPMLIPFDVESSPVRSLLTSSVTFPVPIACYPGLTADQLQQINALENIFGLSSVTSTAKQFDSSCFATRPVYGILDILRLRLPFADSRSNVARQAVALHSDVGPRAIVYSGEVLSAFPGTPNISSQGLSLDPNTYGTLNHLNHVVLQFLSSMPTDVASAVVDFVLSNSTTPPTSPSILTSTTIPALEVAVFGTIAKTDLDFVASGLTDAAGSLVFGSSVGETMRDWAIPITGNLVWTEFFNSSLVVHDTFTSVVFNQTWAATAAALANHVTVGVSNITTSFQQTGLFSP</sequence>
<feature type="compositionally biased region" description="Polar residues" evidence="1">
    <location>
        <begin position="17"/>
        <end position="31"/>
    </location>
</feature>
<evidence type="ECO:0000313" key="4">
    <source>
        <dbReference type="Proteomes" id="UP001219525"/>
    </source>
</evidence>
<dbReference type="Proteomes" id="UP001219525">
    <property type="component" value="Unassembled WGS sequence"/>
</dbReference>
<feature type="compositionally biased region" description="Low complexity" evidence="1">
    <location>
        <begin position="149"/>
        <end position="161"/>
    </location>
</feature>
<organism evidence="3 4">
    <name type="scientific">Mycena pura</name>
    <dbReference type="NCBI Taxonomy" id="153505"/>
    <lineage>
        <taxon>Eukaryota</taxon>
        <taxon>Fungi</taxon>
        <taxon>Dikarya</taxon>
        <taxon>Basidiomycota</taxon>
        <taxon>Agaricomycotina</taxon>
        <taxon>Agaricomycetes</taxon>
        <taxon>Agaricomycetidae</taxon>
        <taxon>Agaricales</taxon>
        <taxon>Marasmiineae</taxon>
        <taxon>Mycenaceae</taxon>
        <taxon>Mycena</taxon>
    </lineage>
</organism>
<proteinExistence type="predicted"/>
<feature type="region of interest" description="Disordered" evidence="1">
    <location>
        <begin position="124"/>
        <end position="176"/>
    </location>
</feature>